<evidence type="ECO:0000256" key="8">
    <source>
        <dbReference type="ARBA" id="ARBA00048141"/>
    </source>
</evidence>
<keyword evidence="4 9" id="KW-0808">Transferase</keyword>
<evidence type="ECO:0000259" key="10">
    <source>
        <dbReference type="Pfam" id="PF00696"/>
    </source>
</evidence>
<dbReference type="EMBL" id="BSPX01000002">
    <property type="protein sequence ID" value="GLT20857.1"/>
    <property type="molecule type" value="Genomic_DNA"/>
</dbReference>
<feature type="binding site" evidence="9">
    <location>
        <position position="94"/>
    </location>
    <ligand>
        <name>substrate</name>
    </ligand>
</feature>
<dbReference type="PRINTS" id="PR00474">
    <property type="entry name" value="GLU5KINASE"/>
</dbReference>
<comment type="catalytic activity">
    <reaction evidence="8 9">
        <text>N-acetyl-L-glutamate + ATP = N-acetyl-L-glutamyl 5-phosphate + ADP</text>
        <dbReference type="Rhea" id="RHEA:14629"/>
        <dbReference type="ChEBI" id="CHEBI:30616"/>
        <dbReference type="ChEBI" id="CHEBI:44337"/>
        <dbReference type="ChEBI" id="CHEBI:57936"/>
        <dbReference type="ChEBI" id="CHEBI:456216"/>
        <dbReference type="EC" id="2.7.2.8"/>
    </reaction>
</comment>
<organism evidence="11 12">
    <name type="scientific">Zoogloea oryzae</name>
    <dbReference type="NCBI Taxonomy" id="310767"/>
    <lineage>
        <taxon>Bacteria</taxon>
        <taxon>Pseudomonadati</taxon>
        <taxon>Pseudomonadota</taxon>
        <taxon>Betaproteobacteria</taxon>
        <taxon>Rhodocyclales</taxon>
        <taxon>Zoogloeaceae</taxon>
        <taxon>Zoogloea</taxon>
    </lineage>
</organism>
<keyword evidence="5 9" id="KW-0547">Nucleotide-binding</keyword>
<dbReference type="PIRSF" id="PIRSF000728">
    <property type="entry name" value="NAGK"/>
    <property type="match status" value="1"/>
</dbReference>
<feature type="binding site" evidence="9">
    <location>
        <begin position="72"/>
        <end position="73"/>
    </location>
    <ligand>
        <name>substrate</name>
    </ligand>
</feature>
<dbReference type="HAMAP" id="MF_00082">
    <property type="entry name" value="ArgB"/>
    <property type="match status" value="1"/>
</dbReference>
<feature type="site" description="Transition state stabilizer" evidence="9">
    <location>
        <position position="256"/>
    </location>
</feature>
<sequence length="299" mass="31911">MSQHLDTSDLSPAQKAAIIAEALPYIRRFQDKTLVIKYGGNAMTDPHLKECFARDVVLLKLVGFNPVVVHGGGPQIETMLSRVGKKGEFVQGMRVTDAETMEVVEMVLGGHVNKEIVSLINQAGGKAVGLTGKDSNFIRAKKLMMENKDAPGEFIDIGQVGDITQVDPSLISFLDQGDFIPVIAPIGVGEDGESYNINADVVAGKLAEILKAEKLVLLTNTPGVLDKEGKLLTGLTPRDIDNLVADGTLSGGMLPKIASALDAARNGVRSVHIIDGRVEHCLLLEILTDHGVGTMIKSK</sequence>
<dbReference type="PANTHER" id="PTHR23342">
    <property type="entry name" value="N-ACETYLGLUTAMATE SYNTHASE"/>
    <property type="match status" value="1"/>
</dbReference>
<keyword evidence="6 9" id="KW-0418">Kinase</keyword>
<dbReference type="SUPFAM" id="SSF53633">
    <property type="entry name" value="Carbamate kinase-like"/>
    <property type="match status" value="1"/>
</dbReference>
<feature type="binding site" evidence="9">
    <location>
        <position position="196"/>
    </location>
    <ligand>
        <name>substrate</name>
    </ligand>
</feature>
<evidence type="ECO:0000256" key="5">
    <source>
        <dbReference type="ARBA" id="ARBA00022741"/>
    </source>
</evidence>
<evidence type="ECO:0000256" key="6">
    <source>
        <dbReference type="ARBA" id="ARBA00022777"/>
    </source>
</evidence>
<evidence type="ECO:0000313" key="12">
    <source>
        <dbReference type="Proteomes" id="UP001157167"/>
    </source>
</evidence>
<evidence type="ECO:0000256" key="1">
    <source>
        <dbReference type="ARBA" id="ARBA00004828"/>
    </source>
</evidence>
<keyword evidence="2 9" id="KW-0055">Arginine biosynthesis</keyword>
<accession>A0ABQ6F5M9</accession>
<protein>
    <recommendedName>
        <fullName evidence="9">Acetylglutamate kinase</fullName>
        <ecNumber evidence="9">2.7.2.8</ecNumber>
    </recommendedName>
    <alternativeName>
        <fullName evidence="9">N-acetyl-L-glutamate 5-phosphotransferase</fullName>
    </alternativeName>
    <alternativeName>
        <fullName evidence="9">NAG kinase</fullName>
        <shortName evidence="9">NAGK</shortName>
    </alternativeName>
</protein>
<dbReference type="Gene3D" id="3.40.1160.10">
    <property type="entry name" value="Acetylglutamate kinase-like"/>
    <property type="match status" value="1"/>
</dbReference>
<dbReference type="InterPro" id="IPR037528">
    <property type="entry name" value="ArgB"/>
</dbReference>
<dbReference type="EC" id="2.7.2.8" evidence="9"/>
<dbReference type="CDD" id="cd04250">
    <property type="entry name" value="AAK_NAGK-C"/>
    <property type="match status" value="1"/>
</dbReference>
<feature type="domain" description="Aspartate/glutamate/uridylate kinase" evidence="10">
    <location>
        <begin position="32"/>
        <end position="275"/>
    </location>
</feature>
<keyword evidence="9" id="KW-0963">Cytoplasm</keyword>
<evidence type="ECO:0000256" key="3">
    <source>
        <dbReference type="ARBA" id="ARBA00022605"/>
    </source>
</evidence>
<comment type="caution">
    <text evidence="11">The sequence shown here is derived from an EMBL/GenBank/DDBJ whole genome shotgun (WGS) entry which is preliminary data.</text>
</comment>
<dbReference type="Proteomes" id="UP001157167">
    <property type="component" value="Unassembled WGS sequence"/>
</dbReference>
<comment type="similarity">
    <text evidence="9">Belongs to the acetylglutamate kinase family. ArgB subfamily.</text>
</comment>
<gene>
    <name evidence="11" type="primary">argB_1</name>
    <name evidence="9" type="synonym">argB</name>
    <name evidence="11" type="ORF">GCM10007933_03090</name>
</gene>
<dbReference type="InterPro" id="IPR036393">
    <property type="entry name" value="AceGlu_kinase-like_sf"/>
</dbReference>
<dbReference type="InterPro" id="IPR041727">
    <property type="entry name" value="NAGK-C"/>
</dbReference>
<dbReference type="RefSeq" id="WP_153161410.1">
    <property type="nucleotide sequence ID" value="NZ_BSPX01000002.1"/>
</dbReference>
<evidence type="ECO:0000313" key="11">
    <source>
        <dbReference type="EMBL" id="GLT20857.1"/>
    </source>
</evidence>
<keyword evidence="3 9" id="KW-0028">Amino-acid biosynthesis</keyword>
<name>A0ABQ6F5M9_9RHOO</name>
<proteinExistence type="inferred from homology"/>
<comment type="subcellular location">
    <subcellularLocation>
        <location evidence="9">Cytoplasm</location>
    </subcellularLocation>
</comment>
<reference evidence="12" key="1">
    <citation type="journal article" date="2019" name="Int. J. Syst. Evol. Microbiol.">
        <title>The Global Catalogue of Microorganisms (GCM) 10K type strain sequencing project: providing services to taxonomists for standard genome sequencing and annotation.</title>
        <authorList>
            <consortium name="The Broad Institute Genomics Platform"/>
            <consortium name="The Broad Institute Genome Sequencing Center for Infectious Disease"/>
            <person name="Wu L."/>
            <person name="Ma J."/>
        </authorList>
    </citation>
    <scope>NUCLEOTIDE SEQUENCE [LARGE SCALE GENOMIC DNA]</scope>
    <source>
        <strain evidence="12">NBRC 102407</strain>
    </source>
</reference>
<evidence type="ECO:0000256" key="7">
    <source>
        <dbReference type="ARBA" id="ARBA00022840"/>
    </source>
</evidence>
<dbReference type="InterPro" id="IPR004662">
    <property type="entry name" value="AcgluKinase_fam"/>
</dbReference>
<dbReference type="InterPro" id="IPR001048">
    <property type="entry name" value="Asp/Glu/Uridylate_kinase"/>
</dbReference>
<dbReference type="GO" id="GO:0016301">
    <property type="term" value="F:kinase activity"/>
    <property type="evidence" value="ECO:0007669"/>
    <property type="project" value="UniProtKB-KW"/>
</dbReference>
<keyword evidence="12" id="KW-1185">Reference proteome</keyword>
<evidence type="ECO:0000256" key="2">
    <source>
        <dbReference type="ARBA" id="ARBA00022571"/>
    </source>
</evidence>
<dbReference type="InterPro" id="IPR001057">
    <property type="entry name" value="Glu/AcGlu_kinase"/>
</dbReference>
<keyword evidence="7 9" id="KW-0067">ATP-binding</keyword>
<evidence type="ECO:0000256" key="4">
    <source>
        <dbReference type="ARBA" id="ARBA00022679"/>
    </source>
</evidence>
<dbReference type="Pfam" id="PF00696">
    <property type="entry name" value="AA_kinase"/>
    <property type="match status" value="1"/>
</dbReference>
<evidence type="ECO:0000256" key="9">
    <source>
        <dbReference type="HAMAP-Rule" id="MF_00082"/>
    </source>
</evidence>
<dbReference type="PANTHER" id="PTHR23342:SF0">
    <property type="entry name" value="N-ACETYLGLUTAMATE SYNTHASE, MITOCHONDRIAL"/>
    <property type="match status" value="1"/>
</dbReference>
<comment type="pathway">
    <text evidence="1 9">Amino-acid biosynthesis; L-arginine biosynthesis; N(2)-acetyl-L-ornithine from L-glutamate: step 2/4.</text>
</comment>
<feature type="site" description="Transition state stabilizer" evidence="9">
    <location>
        <position position="37"/>
    </location>
</feature>
<comment type="function">
    <text evidence="9">Catalyzes the ATP-dependent phosphorylation of N-acetyl-L-glutamate.</text>
</comment>
<dbReference type="NCBIfam" id="TIGR00761">
    <property type="entry name" value="argB"/>
    <property type="match status" value="1"/>
</dbReference>